<protein>
    <recommendedName>
        <fullName evidence="3">XkdX family protein</fullName>
    </recommendedName>
</protein>
<dbReference type="Proteomes" id="UP001341444">
    <property type="component" value="Unassembled WGS sequence"/>
</dbReference>
<dbReference type="EMBL" id="JARMAB010000044">
    <property type="protein sequence ID" value="MED1205950.1"/>
    <property type="molecule type" value="Genomic_DNA"/>
</dbReference>
<proteinExistence type="predicted"/>
<evidence type="ECO:0000313" key="2">
    <source>
        <dbReference type="Proteomes" id="UP001341444"/>
    </source>
</evidence>
<evidence type="ECO:0008006" key="3">
    <source>
        <dbReference type="Google" id="ProtNLM"/>
    </source>
</evidence>
<evidence type="ECO:0000313" key="1">
    <source>
        <dbReference type="EMBL" id="MED1205950.1"/>
    </source>
</evidence>
<name>A0ABU6MSE0_9BACI</name>
<dbReference type="RefSeq" id="WP_066269907.1">
    <property type="nucleotide sequence ID" value="NZ_JARMAB010000044.1"/>
</dbReference>
<keyword evidence="2" id="KW-1185">Reference proteome</keyword>
<sequence>MSFMDLFEESTRQAILLKMGIRALKNKEAEKFYMKGLISKEEYELYKQGFIFYKKKESDNQDTNEKM</sequence>
<organism evidence="1 2">
    <name type="scientific">Heyndrickxia acidicola</name>
    <dbReference type="NCBI Taxonomy" id="209389"/>
    <lineage>
        <taxon>Bacteria</taxon>
        <taxon>Bacillati</taxon>
        <taxon>Bacillota</taxon>
        <taxon>Bacilli</taxon>
        <taxon>Bacillales</taxon>
        <taxon>Bacillaceae</taxon>
        <taxon>Heyndrickxia</taxon>
    </lineage>
</organism>
<comment type="caution">
    <text evidence="1">The sequence shown here is derived from an EMBL/GenBank/DDBJ whole genome shotgun (WGS) entry which is preliminary data.</text>
</comment>
<accession>A0ABU6MSE0</accession>
<reference evidence="1 2" key="1">
    <citation type="submission" date="2023-03" db="EMBL/GenBank/DDBJ databases">
        <title>Bacillus Genome Sequencing.</title>
        <authorList>
            <person name="Dunlap C."/>
        </authorList>
    </citation>
    <scope>NUCLEOTIDE SEQUENCE [LARGE SCALE GENOMIC DNA]</scope>
    <source>
        <strain evidence="1 2">B-23453</strain>
    </source>
</reference>
<gene>
    <name evidence="1" type="ORF">P4T90_23235</name>
</gene>